<evidence type="ECO:0000256" key="5">
    <source>
        <dbReference type="ARBA" id="ARBA00022519"/>
    </source>
</evidence>
<protein>
    <submittedName>
        <fullName evidence="13">Outer membrane transport energization protein TonB</fullName>
    </submittedName>
</protein>
<comment type="similarity">
    <text evidence="2">Belongs to the TonB family.</text>
</comment>
<sequence>MSALAMSQPASGPRLFPLGAIILLHVAALYALLTGMQRPEMPPTVPREIIATMITPQAAPTPVQQPAPPQPQPVPRPAPKVVEKPAPKAVEKPAPAIRKPSPPKPAPVLEPTEKSISTPEQPPAAAPAPAAPEPQAAAAQPAPAAPPAPPAPAAPAQPKTISGVEYIQPPQPDYPPIAKRMGEEGKVMLRVLVSDRGRPEKVDVQKSSGFARLDEAARQAAMRAMFKPHLEDGKPVAVYALIPINFSIQ</sequence>
<evidence type="ECO:0000259" key="12">
    <source>
        <dbReference type="PROSITE" id="PS52015"/>
    </source>
</evidence>
<feature type="compositionally biased region" description="Low complexity" evidence="10">
    <location>
        <begin position="133"/>
        <end position="142"/>
    </location>
</feature>
<evidence type="ECO:0000256" key="8">
    <source>
        <dbReference type="ARBA" id="ARBA00022989"/>
    </source>
</evidence>
<feature type="compositionally biased region" description="Pro residues" evidence="10">
    <location>
        <begin position="143"/>
        <end position="155"/>
    </location>
</feature>
<evidence type="ECO:0000256" key="4">
    <source>
        <dbReference type="ARBA" id="ARBA00022475"/>
    </source>
</evidence>
<keyword evidence="4" id="KW-1003">Cell membrane</keyword>
<evidence type="ECO:0000313" key="13">
    <source>
        <dbReference type="EMBL" id="SMP67706.1"/>
    </source>
</evidence>
<dbReference type="EMBL" id="FXUL01000013">
    <property type="protein sequence ID" value="SMP67706.1"/>
    <property type="molecule type" value="Genomic_DNA"/>
</dbReference>
<feature type="compositionally biased region" description="Pro residues" evidence="10">
    <location>
        <begin position="63"/>
        <end position="78"/>
    </location>
</feature>
<evidence type="ECO:0000256" key="9">
    <source>
        <dbReference type="ARBA" id="ARBA00023136"/>
    </source>
</evidence>
<dbReference type="InterPro" id="IPR006260">
    <property type="entry name" value="TonB/TolA_C"/>
</dbReference>
<feature type="transmembrane region" description="Helical" evidence="11">
    <location>
        <begin position="15"/>
        <end position="33"/>
    </location>
</feature>
<feature type="region of interest" description="Disordered" evidence="10">
    <location>
        <begin position="59"/>
        <end position="158"/>
    </location>
</feature>
<accession>A0ABY1QCZ5</accession>
<reference evidence="13 14" key="1">
    <citation type="submission" date="2017-05" db="EMBL/GenBank/DDBJ databases">
        <authorList>
            <person name="Varghese N."/>
            <person name="Submissions S."/>
        </authorList>
    </citation>
    <scope>NUCLEOTIDE SEQUENCE [LARGE SCALE GENOMIC DNA]</scope>
    <source>
        <strain evidence="13 14">DSM 26001</strain>
    </source>
</reference>
<feature type="compositionally biased region" description="Pro residues" evidence="10">
    <location>
        <begin position="120"/>
        <end position="132"/>
    </location>
</feature>
<dbReference type="PANTHER" id="PTHR33446:SF2">
    <property type="entry name" value="PROTEIN TONB"/>
    <property type="match status" value="1"/>
</dbReference>
<organism evidence="13 14">
    <name type="scientific">Noviherbaspirillum suwonense</name>
    <dbReference type="NCBI Taxonomy" id="1224511"/>
    <lineage>
        <taxon>Bacteria</taxon>
        <taxon>Pseudomonadati</taxon>
        <taxon>Pseudomonadota</taxon>
        <taxon>Betaproteobacteria</taxon>
        <taxon>Burkholderiales</taxon>
        <taxon>Oxalobacteraceae</taxon>
        <taxon>Noviherbaspirillum</taxon>
    </lineage>
</organism>
<dbReference type="InterPro" id="IPR051045">
    <property type="entry name" value="TonB-dependent_transducer"/>
</dbReference>
<keyword evidence="6 11" id="KW-0812">Transmembrane</keyword>
<keyword evidence="7" id="KW-0653">Protein transport</keyword>
<feature type="compositionally biased region" description="Basic and acidic residues" evidence="10">
    <location>
        <begin position="81"/>
        <end position="91"/>
    </location>
</feature>
<evidence type="ECO:0000256" key="1">
    <source>
        <dbReference type="ARBA" id="ARBA00004383"/>
    </source>
</evidence>
<keyword evidence="5" id="KW-0997">Cell inner membrane</keyword>
<feature type="domain" description="TonB C-terminal" evidence="12">
    <location>
        <begin position="159"/>
        <end position="249"/>
    </location>
</feature>
<dbReference type="PRINTS" id="PR01217">
    <property type="entry name" value="PRICHEXTENSN"/>
</dbReference>
<evidence type="ECO:0000256" key="10">
    <source>
        <dbReference type="SAM" id="MobiDB-lite"/>
    </source>
</evidence>
<evidence type="ECO:0000256" key="11">
    <source>
        <dbReference type="SAM" id="Phobius"/>
    </source>
</evidence>
<keyword evidence="9 11" id="KW-0472">Membrane</keyword>
<name>A0ABY1QCZ5_9BURK</name>
<evidence type="ECO:0000256" key="6">
    <source>
        <dbReference type="ARBA" id="ARBA00022692"/>
    </source>
</evidence>
<dbReference type="Pfam" id="PF03544">
    <property type="entry name" value="TonB_C"/>
    <property type="match status" value="1"/>
</dbReference>
<keyword evidence="8 11" id="KW-1133">Transmembrane helix</keyword>
<comment type="caution">
    <text evidence="13">The sequence shown here is derived from an EMBL/GenBank/DDBJ whole genome shotgun (WGS) entry which is preliminary data.</text>
</comment>
<evidence type="ECO:0000256" key="3">
    <source>
        <dbReference type="ARBA" id="ARBA00022448"/>
    </source>
</evidence>
<dbReference type="RefSeq" id="WP_283443374.1">
    <property type="nucleotide sequence ID" value="NZ_FXUL01000013.1"/>
</dbReference>
<dbReference type="PROSITE" id="PS52015">
    <property type="entry name" value="TONB_CTD"/>
    <property type="match status" value="1"/>
</dbReference>
<gene>
    <name evidence="13" type="ORF">SAMN06295970_11327</name>
</gene>
<dbReference type="Gene3D" id="3.30.1150.10">
    <property type="match status" value="1"/>
</dbReference>
<dbReference type="PANTHER" id="PTHR33446">
    <property type="entry name" value="PROTEIN TONB-RELATED"/>
    <property type="match status" value="1"/>
</dbReference>
<keyword evidence="3" id="KW-0813">Transport</keyword>
<dbReference type="SUPFAM" id="SSF74653">
    <property type="entry name" value="TolA/TonB C-terminal domain"/>
    <property type="match status" value="1"/>
</dbReference>
<dbReference type="NCBIfam" id="TIGR01352">
    <property type="entry name" value="tonB_Cterm"/>
    <property type="match status" value="1"/>
</dbReference>
<evidence type="ECO:0000256" key="2">
    <source>
        <dbReference type="ARBA" id="ARBA00006555"/>
    </source>
</evidence>
<evidence type="ECO:0000256" key="7">
    <source>
        <dbReference type="ARBA" id="ARBA00022927"/>
    </source>
</evidence>
<dbReference type="Proteomes" id="UP001158049">
    <property type="component" value="Unassembled WGS sequence"/>
</dbReference>
<comment type="subcellular location">
    <subcellularLocation>
        <location evidence="1">Cell inner membrane</location>
        <topology evidence="1">Single-pass membrane protein</topology>
        <orientation evidence="1">Periplasmic side</orientation>
    </subcellularLocation>
</comment>
<evidence type="ECO:0000313" key="14">
    <source>
        <dbReference type="Proteomes" id="UP001158049"/>
    </source>
</evidence>
<dbReference type="InterPro" id="IPR037682">
    <property type="entry name" value="TonB_C"/>
</dbReference>
<proteinExistence type="inferred from homology"/>
<keyword evidence="14" id="KW-1185">Reference proteome</keyword>